<keyword evidence="4" id="KW-0804">Transcription</keyword>
<dbReference type="AlphaFoldDB" id="A0A8K0MIU4"/>
<dbReference type="PANTHER" id="PTHR31282">
    <property type="entry name" value="WRKY TRANSCRIPTION FACTOR 21-RELATED"/>
    <property type="match status" value="1"/>
</dbReference>
<protein>
    <recommendedName>
        <fullName evidence="6">WRKY domain-containing protein</fullName>
    </recommendedName>
</protein>
<dbReference type="SMART" id="SM00774">
    <property type="entry name" value="WRKY"/>
    <property type="match status" value="1"/>
</dbReference>
<comment type="caution">
    <text evidence="7">The sequence shown here is derived from an EMBL/GenBank/DDBJ whole genome shotgun (WGS) entry which is preliminary data.</text>
</comment>
<comment type="subcellular location">
    <subcellularLocation>
        <location evidence="1">Nucleus</location>
    </subcellularLocation>
</comment>
<dbReference type="GO" id="GO:0003700">
    <property type="term" value="F:DNA-binding transcription factor activity"/>
    <property type="evidence" value="ECO:0007669"/>
    <property type="project" value="InterPro"/>
</dbReference>
<dbReference type="PROSITE" id="PS50811">
    <property type="entry name" value="WRKY"/>
    <property type="match status" value="1"/>
</dbReference>
<evidence type="ECO:0000256" key="1">
    <source>
        <dbReference type="ARBA" id="ARBA00004123"/>
    </source>
</evidence>
<evidence type="ECO:0000256" key="5">
    <source>
        <dbReference type="ARBA" id="ARBA00023242"/>
    </source>
</evidence>
<evidence type="ECO:0000256" key="2">
    <source>
        <dbReference type="ARBA" id="ARBA00023015"/>
    </source>
</evidence>
<reference evidence="7" key="1">
    <citation type="submission" date="2020-03" db="EMBL/GenBank/DDBJ databases">
        <title>A high-quality chromosome-level genome assembly of a woody plant with both climbing and erect habits, Rhamnella rubrinervis.</title>
        <authorList>
            <person name="Lu Z."/>
            <person name="Yang Y."/>
            <person name="Zhu X."/>
            <person name="Sun Y."/>
        </authorList>
    </citation>
    <scope>NUCLEOTIDE SEQUENCE</scope>
    <source>
        <strain evidence="7">BYM</strain>
        <tissue evidence="7">Leaf</tissue>
    </source>
</reference>
<keyword evidence="2" id="KW-0805">Transcription regulation</keyword>
<dbReference type="EMBL" id="VOIH02000004">
    <property type="protein sequence ID" value="KAF3447799.1"/>
    <property type="molecule type" value="Genomic_DNA"/>
</dbReference>
<evidence type="ECO:0000259" key="6">
    <source>
        <dbReference type="PROSITE" id="PS50811"/>
    </source>
</evidence>
<dbReference type="GO" id="GO:0005634">
    <property type="term" value="C:nucleus"/>
    <property type="evidence" value="ECO:0007669"/>
    <property type="project" value="UniProtKB-SubCell"/>
</dbReference>
<dbReference type="OrthoDB" id="2021064at2759"/>
<accession>A0A8K0MIU4</accession>
<organism evidence="7 8">
    <name type="scientific">Rhamnella rubrinervis</name>
    <dbReference type="NCBI Taxonomy" id="2594499"/>
    <lineage>
        <taxon>Eukaryota</taxon>
        <taxon>Viridiplantae</taxon>
        <taxon>Streptophyta</taxon>
        <taxon>Embryophyta</taxon>
        <taxon>Tracheophyta</taxon>
        <taxon>Spermatophyta</taxon>
        <taxon>Magnoliopsida</taxon>
        <taxon>eudicotyledons</taxon>
        <taxon>Gunneridae</taxon>
        <taxon>Pentapetalae</taxon>
        <taxon>rosids</taxon>
        <taxon>fabids</taxon>
        <taxon>Rosales</taxon>
        <taxon>Rhamnaceae</taxon>
        <taxon>rhamnoid group</taxon>
        <taxon>Rhamneae</taxon>
        <taxon>Rhamnella</taxon>
    </lineage>
</organism>
<evidence type="ECO:0000313" key="7">
    <source>
        <dbReference type="EMBL" id="KAF3447799.1"/>
    </source>
</evidence>
<name>A0A8K0MIU4_9ROSA</name>
<gene>
    <name evidence="7" type="ORF">FNV43_RR08504</name>
</gene>
<dbReference type="Gene3D" id="2.20.25.80">
    <property type="entry name" value="WRKY domain"/>
    <property type="match status" value="1"/>
</dbReference>
<proteinExistence type="predicted"/>
<sequence>MADCWLGNLATTASRERVIEEMKEGRELANQLRGVLFGSGSPAVDLVMKISKSFSNILSILNVNDFNYEHPISQIQAELGLGLADSPCLDARKSQESFIDGDCNKKRKTSHTQIRKTPFPIADGHAWRKYGEKNIMKAKYPRSYYRCTHIYDQNCKAIKQVQRIQEDPCLYQTTYIGHHTCTNFLAPPKLNMDCTSPGEPASTFISFETTNKLTDKHELSCVSSSPSMKSESRLKKTCDMDHNDQLLSISDYFMPPDPTS</sequence>
<keyword evidence="5" id="KW-0539">Nucleus</keyword>
<evidence type="ECO:0000313" key="8">
    <source>
        <dbReference type="Proteomes" id="UP000796880"/>
    </source>
</evidence>
<dbReference type="InterPro" id="IPR003657">
    <property type="entry name" value="WRKY_dom"/>
</dbReference>
<keyword evidence="3" id="KW-0238">DNA-binding</keyword>
<dbReference type="InterPro" id="IPR036576">
    <property type="entry name" value="WRKY_dom_sf"/>
</dbReference>
<evidence type="ECO:0000256" key="3">
    <source>
        <dbReference type="ARBA" id="ARBA00023125"/>
    </source>
</evidence>
<feature type="domain" description="WRKY" evidence="6">
    <location>
        <begin position="123"/>
        <end position="179"/>
    </location>
</feature>
<dbReference type="Pfam" id="PF03106">
    <property type="entry name" value="WRKY"/>
    <property type="match status" value="1"/>
</dbReference>
<dbReference type="InterPro" id="IPR044810">
    <property type="entry name" value="WRKY_plant"/>
</dbReference>
<dbReference type="Proteomes" id="UP000796880">
    <property type="component" value="Unassembled WGS sequence"/>
</dbReference>
<dbReference type="SUPFAM" id="SSF118290">
    <property type="entry name" value="WRKY DNA-binding domain"/>
    <property type="match status" value="1"/>
</dbReference>
<dbReference type="GO" id="GO:0043565">
    <property type="term" value="F:sequence-specific DNA binding"/>
    <property type="evidence" value="ECO:0007669"/>
    <property type="project" value="InterPro"/>
</dbReference>
<keyword evidence="8" id="KW-1185">Reference proteome</keyword>
<evidence type="ECO:0000256" key="4">
    <source>
        <dbReference type="ARBA" id="ARBA00023163"/>
    </source>
</evidence>